<dbReference type="OrthoDB" id="9809720at2"/>
<reference evidence="7" key="1">
    <citation type="submission" date="2016-11" db="EMBL/GenBank/DDBJ databases">
        <authorList>
            <person name="Varghese N."/>
            <person name="Submissions S."/>
        </authorList>
    </citation>
    <scope>NUCLEOTIDE SEQUENCE [LARGE SCALE GENOMIC DNA]</scope>
    <source>
        <strain evidence="7">DSM 17539</strain>
    </source>
</reference>
<dbReference type="PROSITE" id="PS51007">
    <property type="entry name" value="CYTC"/>
    <property type="match status" value="1"/>
</dbReference>
<dbReference type="EMBL" id="FQUX01000001">
    <property type="protein sequence ID" value="SHE73554.1"/>
    <property type="molecule type" value="Genomic_DNA"/>
</dbReference>
<dbReference type="SUPFAM" id="SSF46626">
    <property type="entry name" value="Cytochrome c"/>
    <property type="match status" value="1"/>
</dbReference>
<sequence>MKKTLLMLAITGLMISACGSPKQKEVAKAELPKSGDRIQRGEFLVATLGCNDCHSPKVMTPRGPVPDPDRLLSGHDSNEILPEYDPQAVGGYVLFNMNSTAAIGPWGTSFAGNLTPDATGIGFWSEEQFVKSIKEGKYKGLDNSRPLLPPMPWEGYSKLPDEDIKAIYAYLKSIKPVKNIVPQAIMPGT</sequence>
<dbReference type="RefSeq" id="WP_072860677.1">
    <property type="nucleotide sequence ID" value="NZ_FQUX01000001.1"/>
</dbReference>
<accession>A0A1M4VX03</accession>
<dbReference type="GO" id="GO:0020037">
    <property type="term" value="F:heme binding"/>
    <property type="evidence" value="ECO:0007669"/>
    <property type="project" value="InterPro"/>
</dbReference>
<dbReference type="PROSITE" id="PS51257">
    <property type="entry name" value="PROKAR_LIPOPROTEIN"/>
    <property type="match status" value="1"/>
</dbReference>
<dbReference type="InterPro" id="IPR009056">
    <property type="entry name" value="Cyt_c-like_dom"/>
</dbReference>
<evidence type="ECO:0000256" key="4">
    <source>
        <dbReference type="PROSITE-ProRule" id="PRU00433"/>
    </source>
</evidence>
<keyword evidence="1 4" id="KW-0349">Heme</keyword>
<dbReference type="PANTHER" id="PTHR35008">
    <property type="entry name" value="BLL4482 PROTEIN-RELATED"/>
    <property type="match status" value="1"/>
</dbReference>
<keyword evidence="3 4" id="KW-0408">Iron</keyword>
<feature type="domain" description="Cytochrome c" evidence="5">
    <location>
        <begin position="36"/>
        <end position="175"/>
    </location>
</feature>
<proteinExistence type="predicted"/>
<dbReference type="Gene3D" id="1.10.760.10">
    <property type="entry name" value="Cytochrome c-like domain"/>
    <property type="match status" value="1"/>
</dbReference>
<evidence type="ECO:0000259" key="5">
    <source>
        <dbReference type="PROSITE" id="PS51007"/>
    </source>
</evidence>
<name>A0A1M4VX03_9FLAO</name>
<dbReference type="InterPro" id="IPR036909">
    <property type="entry name" value="Cyt_c-like_dom_sf"/>
</dbReference>
<dbReference type="GO" id="GO:0046872">
    <property type="term" value="F:metal ion binding"/>
    <property type="evidence" value="ECO:0007669"/>
    <property type="project" value="UniProtKB-KW"/>
</dbReference>
<organism evidence="6 7">
    <name type="scientific">Arenibacter palladensis</name>
    <dbReference type="NCBI Taxonomy" id="237373"/>
    <lineage>
        <taxon>Bacteria</taxon>
        <taxon>Pseudomonadati</taxon>
        <taxon>Bacteroidota</taxon>
        <taxon>Flavobacteriia</taxon>
        <taxon>Flavobacteriales</taxon>
        <taxon>Flavobacteriaceae</taxon>
        <taxon>Arenibacter</taxon>
    </lineage>
</organism>
<gene>
    <name evidence="6" type="ORF">SAMN03080594_1011129</name>
</gene>
<dbReference type="GO" id="GO:0009055">
    <property type="term" value="F:electron transfer activity"/>
    <property type="evidence" value="ECO:0007669"/>
    <property type="project" value="InterPro"/>
</dbReference>
<dbReference type="InterPro" id="IPR051459">
    <property type="entry name" value="Cytochrome_c-type_DH"/>
</dbReference>
<evidence type="ECO:0000256" key="1">
    <source>
        <dbReference type="ARBA" id="ARBA00022617"/>
    </source>
</evidence>
<evidence type="ECO:0000313" key="7">
    <source>
        <dbReference type="Proteomes" id="UP000184406"/>
    </source>
</evidence>
<dbReference type="Proteomes" id="UP000184406">
    <property type="component" value="Unassembled WGS sequence"/>
</dbReference>
<evidence type="ECO:0000256" key="2">
    <source>
        <dbReference type="ARBA" id="ARBA00022723"/>
    </source>
</evidence>
<protein>
    <recommendedName>
        <fullName evidence="5">Cytochrome c domain-containing protein</fullName>
    </recommendedName>
</protein>
<dbReference type="PANTHER" id="PTHR35008:SF4">
    <property type="entry name" value="BLL4482 PROTEIN"/>
    <property type="match status" value="1"/>
</dbReference>
<evidence type="ECO:0000313" key="6">
    <source>
        <dbReference type="EMBL" id="SHE73554.1"/>
    </source>
</evidence>
<keyword evidence="2 4" id="KW-0479">Metal-binding</keyword>
<evidence type="ECO:0000256" key="3">
    <source>
        <dbReference type="ARBA" id="ARBA00023004"/>
    </source>
</evidence>
<keyword evidence="7" id="KW-1185">Reference proteome</keyword>
<dbReference type="AlphaFoldDB" id="A0A1M4VX03"/>